<evidence type="ECO:0000256" key="6">
    <source>
        <dbReference type="ARBA" id="ARBA00022806"/>
    </source>
</evidence>
<reference evidence="15" key="1">
    <citation type="journal article" date="2023" name="G3 (Bethesda)">
        <title>Whole genome assembly and annotation of the endangered Caribbean coral Acropora cervicornis.</title>
        <authorList>
            <person name="Selwyn J.D."/>
            <person name="Vollmer S.V."/>
        </authorList>
    </citation>
    <scope>NUCLEOTIDE SEQUENCE</scope>
    <source>
        <strain evidence="15">K2</strain>
    </source>
</reference>
<evidence type="ECO:0000256" key="9">
    <source>
        <dbReference type="ARBA" id="ARBA00023128"/>
    </source>
</evidence>
<dbReference type="FunFam" id="3.40.50.300:FF:000269">
    <property type="entry name" value="ATP-dependent RNA helicase SUPV3L1, mitochondrial"/>
    <property type="match status" value="1"/>
</dbReference>
<dbReference type="InterPro" id="IPR041453">
    <property type="entry name" value="Suv3_N"/>
</dbReference>
<feature type="region of interest" description="Disordered" evidence="12">
    <location>
        <begin position="1531"/>
        <end position="1573"/>
    </location>
</feature>
<keyword evidence="7" id="KW-0067">ATP-binding</keyword>
<evidence type="ECO:0000256" key="4">
    <source>
        <dbReference type="ARBA" id="ARBA00022741"/>
    </source>
</evidence>
<dbReference type="PANTHER" id="PTHR12131">
    <property type="entry name" value="ATP-DEPENDENT RNA AND DNA HELICASE"/>
    <property type="match status" value="1"/>
</dbReference>
<dbReference type="SUPFAM" id="SSF50978">
    <property type="entry name" value="WD40 repeat-like"/>
    <property type="match status" value="1"/>
</dbReference>
<dbReference type="GO" id="GO:0030274">
    <property type="term" value="F:LIM domain binding"/>
    <property type="evidence" value="ECO:0007669"/>
    <property type="project" value="UniProtKB-UniRule"/>
</dbReference>
<dbReference type="CDD" id="cd17913">
    <property type="entry name" value="DEXQc_Suv3"/>
    <property type="match status" value="1"/>
</dbReference>
<dbReference type="GO" id="GO:0003724">
    <property type="term" value="F:RNA helicase activity"/>
    <property type="evidence" value="ECO:0007669"/>
    <property type="project" value="UniProtKB-EC"/>
</dbReference>
<dbReference type="GO" id="GO:0000965">
    <property type="term" value="P:mitochondrial RNA 3'-end processing"/>
    <property type="evidence" value="ECO:0007669"/>
    <property type="project" value="TreeGrafter"/>
</dbReference>
<proteinExistence type="inferred from homology"/>
<evidence type="ECO:0000313" key="15">
    <source>
        <dbReference type="EMBL" id="KAK2572284.1"/>
    </source>
</evidence>
<dbReference type="Pfam" id="PF22527">
    <property type="entry name" value="DEXQc_Suv3"/>
    <property type="match status" value="1"/>
</dbReference>
<dbReference type="InterPro" id="IPR055206">
    <property type="entry name" value="DEXQc_SUV3"/>
</dbReference>
<dbReference type="GO" id="GO:0005524">
    <property type="term" value="F:ATP binding"/>
    <property type="evidence" value="ECO:0007669"/>
    <property type="project" value="UniProtKB-KW"/>
</dbReference>
<dbReference type="EMBL" id="JARQWQ010000004">
    <property type="protein sequence ID" value="KAK2572284.1"/>
    <property type="molecule type" value="Genomic_DNA"/>
</dbReference>
<dbReference type="Gene3D" id="3.40.50.300">
    <property type="entry name" value="P-loop containing nucleotide triphosphate hydrolases"/>
    <property type="match status" value="2"/>
</dbReference>
<evidence type="ECO:0000256" key="2">
    <source>
        <dbReference type="ARBA" id="ARBA00008708"/>
    </source>
</evidence>
<dbReference type="Gene3D" id="1.20.272.40">
    <property type="match status" value="1"/>
</dbReference>
<dbReference type="SMART" id="SM00320">
    <property type="entry name" value="WD40"/>
    <property type="match status" value="4"/>
</dbReference>
<dbReference type="SMART" id="SM00490">
    <property type="entry name" value="HELICc"/>
    <property type="match status" value="1"/>
</dbReference>
<dbReference type="InterPro" id="IPR041363">
    <property type="entry name" value="LID"/>
</dbReference>
<dbReference type="Pfam" id="PF00271">
    <property type="entry name" value="Helicase_C"/>
    <property type="match status" value="1"/>
</dbReference>
<feature type="domain" description="Helicase C-terminal" evidence="13">
    <location>
        <begin position="466"/>
        <end position="624"/>
    </location>
</feature>
<feature type="domain" description="LIM interaction" evidence="14">
    <location>
        <begin position="1505"/>
        <end position="1544"/>
    </location>
</feature>
<dbReference type="Gene3D" id="2.130.10.10">
    <property type="entry name" value="YVTN repeat-like/Quinoprotein amine dehydrogenase"/>
    <property type="match status" value="1"/>
</dbReference>
<feature type="region of interest" description="Disordered" evidence="12">
    <location>
        <begin position="1441"/>
        <end position="1503"/>
    </location>
</feature>
<keyword evidence="6 15" id="KW-0347">Helicase</keyword>
<evidence type="ECO:0000313" key="16">
    <source>
        <dbReference type="Proteomes" id="UP001249851"/>
    </source>
</evidence>
<dbReference type="Pfam" id="PF12513">
    <property type="entry name" value="SUV3_C"/>
    <property type="match status" value="1"/>
</dbReference>
<evidence type="ECO:0000256" key="11">
    <source>
        <dbReference type="PROSITE-ProRule" id="PRU01302"/>
    </source>
</evidence>
<dbReference type="FunFam" id="3.40.50.300:FF:000957">
    <property type="entry name" value="ATP-dependent RNA helicase SUV3L, mitochondrial"/>
    <property type="match status" value="1"/>
</dbReference>
<dbReference type="InterPro" id="IPR044774">
    <property type="entry name" value="Suv3_DEXQc"/>
</dbReference>
<evidence type="ECO:0000256" key="1">
    <source>
        <dbReference type="ARBA" id="ARBA00004173"/>
    </source>
</evidence>
<dbReference type="InterPro" id="IPR050699">
    <property type="entry name" value="RNA-DNA_Helicase"/>
</dbReference>
<sequence length="1573" mass="175968">MFATLHQSCWWNHWPLSQCVRKHCTGTWRKVLGSADFYNCNNRDFSSGKSFHYLSKTFATWDFHLLSYSYLRALQKRLIARKLGLHSSSILLQKNAPASGNGEDILERKTGQVISDHSATSGQRSLSPSDQEVSCKTFADEDLENIQNLAKNGSLRSKTSSWSSKNKKKLSEREFSAIKGSQDLSSRKKTQLSPGKMMNILSDFGKDEQVKKVALKTGISGLLFEKIFLEFKRKIISQLKHGNDEMLRVLSKTYCNSVSTDGPSKLYPLFFAFARKVHPMLNCIDEVKKISDLRGPADLFLEARAVKRKIIYHAGPTNSGKTHSALARFRAANTGVYCGPLRLLATEVAKRTNEAGVLCDLLTGEDRQWAISPEEPANHIAATVEMCSTETFYDCAVIDEIQMMKDKGRGWAWTRTLLGLPCPEIHVCGEHSAVDIVQRLVASCNDEMEVYHYKRLSPLLVTSHHSLDGKLERVKPGDCVVAFSQQELYRLRREIEEKTIRKCAIIYGGLPPATKIEQESKFNDPEDECSVLVASDAIGMGLNLNIKRVVFSKLTKFDGHEVVELSPSQAKQIAGRAGRYGSNYPNGEALTLKREDSKLLHSLITSPTEDVKAAGLAPTLEQIEMLSQQLPDASLVKLYVSPRVFNATFVNLTNHIDVFESVVQLDGANYFMCDLEFKKKIAHKIRGLPLSITDQYVFSTAPLNAKTIDFAPKFAFNVCHEIELTSSRLKKLIDWPPKVPRSLAQLQKLEALHEGLDFYLWLSYHFPDIFMDTEQICEMQERVQGIIGEVVSLDTLKNLTDRWRQRRSSEAFKTATVGKRQRRDAGARFRKDIRRLKGNKLLRERVGMASSEETTGASVNWYLATEKRLEATNTCLLESLSSVKCIKAEFENRPLVMFTRCPSVALKASASSLCNNLTVLSLPDKQSITYGVVHKAFVCITNVTKGSVVNQKQVSCKGEGAHSSSAVLQAKWCELPERSVLVITSVKGAQMFETDGSIMIFWQALGESQEGGKKSGIRETDEKHAGYGILAKKGREFYSHFARGISAVGDKYICVGTSEGKIMVFDIPSRGTAVKLQETLSSHKGAICELESQDQRMVSADEEGNIILWQSGGHFTEIMKINGKGFPCSSVCFFEDLIIGGYATGHIRVFSNSTGALLIEACAHARWINAMDVCVTNGLLLSASEDTFARVWKITVGNNPSMEMVFQHAIPDVQLCGAKFVDFTGDMFGVTGYDCGEDADNVWWDAFAAEFFDDDATLTLSFCLEDGPKRYSIGRNLIPRYFRSIFEGGVKELYYHIVQPKETFHNSTSTITLDCENTTMVTHHKSPVLTKVCTEGRLLLEFTLDDLMRIRNWHFAIRHYTEMVPRNVIVGTQDPNFLEQLSKNITRQGMTNVTLNYLRLCVILEPMQELMSRHKTYNLNPRECLKSTLFQRWQRMYAPPEYNQGDMVWPPNTPTTPADTVRPARTRRKRKAATANASTPNTGNNSTSNRKKSPSTSGFAIATQDVMVVGEPSLMGGEFGDEDERLITRLENTQYDTSNGVGDDADFGNSPMSGSPSLWNADRKPNQDDNPGD</sequence>
<evidence type="ECO:0000256" key="3">
    <source>
        <dbReference type="ARBA" id="ARBA00012552"/>
    </source>
</evidence>
<evidence type="ECO:0000256" key="12">
    <source>
        <dbReference type="SAM" id="MobiDB-lite"/>
    </source>
</evidence>
<evidence type="ECO:0000256" key="8">
    <source>
        <dbReference type="ARBA" id="ARBA00022946"/>
    </source>
</evidence>
<feature type="compositionally biased region" description="Low complexity" evidence="12">
    <location>
        <begin position="1473"/>
        <end position="1488"/>
    </location>
</feature>
<evidence type="ECO:0000256" key="10">
    <source>
        <dbReference type="ARBA" id="ARBA00047984"/>
    </source>
</evidence>
<dbReference type="PROSITE" id="PS51194">
    <property type="entry name" value="HELICASE_CTER"/>
    <property type="match status" value="1"/>
</dbReference>
<comment type="similarity">
    <text evidence="2">Belongs to the helicase family.</text>
</comment>
<dbReference type="PANTHER" id="PTHR12131:SF1">
    <property type="entry name" value="ATP-DEPENDENT RNA HELICASE SUPV3L1, MITOCHONDRIAL-RELATED"/>
    <property type="match status" value="1"/>
</dbReference>
<comment type="caution">
    <text evidence="15">The sequence shown here is derived from an EMBL/GenBank/DDBJ whole genome shotgun (WGS) entry which is preliminary data.</text>
</comment>
<dbReference type="GO" id="GO:0016787">
    <property type="term" value="F:hydrolase activity"/>
    <property type="evidence" value="ECO:0007669"/>
    <property type="project" value="UniProtKB-KW"/>
</dbReference>
<dbReference type="Gene3D" id="1.20.58.1080">
    <property type="match status" value="1"/>
</dbReference>
<dbReference type="SUPFAM" id="SSF52540">
    <property type="entry name" value="P-loop containing nucleoside triphosphate hydrolases"/>
    <property type="match status" value="1"/>
</dbReference>
<dbReference type="PROSITE" id="PS51957">
    <property type="entry name" value="LID"/>
    <property type="match status" value="1"/>
</dbReference>
<gene>
    <name evidence="15" type="ORF">P5673_002506</name>
</gene>
<dbReference type="Pfam" id="PF17916">
    <property type="entry name" value="LID"/>
    <property type="match status" value="1"/>
</dbReference>
<dbReference type="InterPro" id="IPR022192">
    <property type="entry name" value="SUV3_C"/>
</dbReference>
<evidence type="ECO:0000256" key="7">
    <source>
        <dbReference type="ARBA" id="ARBA00022840"/>
    </source>
</evidence>
<dbReference type="FunFam" id="2.10.110.10:FF:000045">
    <property type="entry name" value="LIM domain-binding protein 1 isoform X1"/>
    <property type="match status" value="1"/>
</dbReference>
<evidence type="ECO:0000256" key="5">
    <source>
        <dbReference type="ARBA" id="ARBA00022801"/>
    </source>
</evidence>
<dbReference type="Gene3D" id="2.10.110.10">
    <property type="entry name" value="Cysteine Rich Protein"/>
    <property type="match status" value="1"/>
</dbReference>
<keyword evidence="5" id="KW-0378">Hydrolase</keyword>
<evidence type="ECO:0000259" key="14">
    <source>
        <dbReference type="PROSITE" id="PS51957"/>
    </source>
</evidence>
<comment type="catalytic activity">
    <reaction evidence="10">
        <text>ATP + H2O = ADP + phosphate + H(+)</text>
        <dbReference type="Rhea" id="RHEA:13065"/>
        <dbReference type="ChEBI" id="CHEBI:15377"/>
        <dbReference type="ChEBI" id="CHEBI:15378"/>
        <dbReference type="ChEBI" id="CHEBI:30616"/>
        <dbReference type="ChEBI" id="CHEBI:43474"/>
        <dbReference type="ChEBI" id="CHEBI:456216"/>
        <dbReference type="EC" id="3.6.4.13"/>
    </reaction>
</comment>
<keyword evidence="4" id="KW-0547">Nucleotide-binding</keyword>
<comment type="similarity">
    <text evidence="11">Belongs to the LDB family.</text>
</comment>
<dbReference type="Pfam" id="PF21031">
    <property type="entry name" value="WDR54"/>
    <property type="match status" value="2"/>
</dbReference>
<keyword evidence="9" id="KW-0496">Mitochondrion</keyword>
<dbReference type="InterPro" id="IPR001680">
    <property type="entry name" value="WD40_rpt"/>
</dbReference>
<dbReference type="Proteomes" id="UP001249851">
    <property type="component" value="Unassembled WGS sequence"/>
</dbReference>
<evidence type="ECO:0000259" key="13">
    <source>
        <dbReference type="PROSITE" id="PS51194"/>
    </source>
</evidence>
<dbReference type="CDD" id="cd18805">
    <property type="entry name" value="SF2_C_suv3"/>
    <property type="match status" value="1"/>
</dbReference>
<dbReference type="Gene3D" id="1.10.1740.140">
    <property type="match status" value="1"/>
</dbReference>
<dbReference type="InterPro" id="IPR001650">
    <property type="entry name" value="Helicase_C-like"/>
</dbReference>
<dbReference type="InterPro" id="IPR049546">
    <property type="entry name" value="WDR54_beta_prop"/>
</dbReference>
<dbReference type="InterPro" id="IPR015943">
    <property type="entry name" value="WD40/YVTN_repeat-like_dom_sf"/>
</dbReference>
<feature type="compositionally biased region" description="Polar residues" evidence="12">
    <location>
        <begin position="1531"/>
        <end position="1540"/>
    </location>
</feature>
<organism evidence="15 16">
    <name type="scientific">Acropora cervicornis</name>
    <name type="common">Staghorn coral</name>
    <dbReference type="NCBI Taxonomy" id="6130"/>
    <lineage>
        <taxon>Eukaryota</taxon>
        <taxon>Metazoa</taxon>
        <taxon>Cnidaria</taxon>
        <taxon>Anthozoa</taxon>
        <taxon>Hexacorallia</taxon>
        <taxon>Scleractinia</taxon>
        <taxon>Astrocoeniina</taxon>
        <taxon>Acroporidae</taxon>
        <taxon>Acropora</taxon>
    </lineage>
</organism>
<reference evidence="15" key="2">
    <citation type="journal article" date="2023" name="Science">
        <title>Genomic signatures of disease resistance in endangered staghorn corals.</title>
        <authorList>
            <person name="Vollmer S.V."/>
            <person name="Selwyn J.D."/>
            <person name="Despard B.A."/>
            <person name="Roesel C.L."/>
        </authorList>
    </citation>
    <scope>NUCLEOTIDE SEQUENCE</scope>
    <source>
        <strain evidence="15">K2</strain>
    </source>
</reference>
<dbReference type="Pfam" id="PF18114">
    <property type="entry name" value="Suv3_N"/>
    <property type="match status" value="1"/>
</dbReference>
<dbReference type="InterPro" id="IPR036322">
    <property type="entry name" value="WD40_repeat_dom_sf"/>
</dbReference>
<protein>
    <recommendedName>
        <fullName evidence="3">RNA helicase</fullName>
        <ecNumber evidence="3">3.6.4.13</ecNumber>
    </recommendedName>
</protein>
<comment type="subcellular location">
    <subcellularLocation>
        <location evidence="1">Mitochondrion</location>
    </subcellularLocation>
</comment>
<accession>A0AAD9VFA2</accession>
<keyword evidence="16" id="KW-1185">Reference proteome</keyword>
<name>A0AAD9VFA2_ACRCE</name>
<dbReference type="GO" id="GO:0045025">
    <property type="term" value="C:mitochondrial degradosome"/>
    <property type="evidence" value="ECO:0007669"/>
    <property type="project" value="TreeGrafter"/>
</dbReference>
<dbReference type="EC" id="3.6.4.13" evidence="3"/>
<dbReference type="InterPro" id="IPR027417">
    <property type="entry name" value="P-loop_NTPase"/>
</dbReference>
<keyword evidence="8" id="KW-0809">Transit peptide</keyword>